<evidence type="ECO:0000313" key="4">
    <source>
        <dbReference type="EMBL" id="NDV37064.1"/>
    </source>
</evidence>
<organism evidence="4">
    <name type="scientific">Arcella intermedia</name>
    <dbReference type="NCBI Taxonomy" id="1963864"/>
    <lineage>
        <taxon>Eukaryota</taxon>
        <taxon>Amoebozoa</taxon>
        <taxon>Tubulinea</taxon>
        <taxon>Elardia</taxon>
        <taxon>Arcellinida</taxon>
        <taxon>Sphaerothecina</taxon>
        <taxon>Arcellidae</taxon>
        <taxon>Arcella</taxon>
    </lineage>
</organism>
<name>A0A6B2LJB0_9EUKA</name>
<dbReference type="InterPro" id="IPR036322">
    <property type="entry name" value="WD40_repeat_dom_sf"/>
</dbReference>
<dbReference type="PROSITE" id="PS50082">
    <property type="entry name" value="WD_REPEATS_2"/>
    <property type="match status" value="2"/>
</dbReference>
<dbReference type="AlphaFoldDB" id="A0A6B2LJB0"/>
<sequence length="197" mass="21696">MITKHQITVERAHKNWIFYAKIHNGKIITCSKTTIKIWDLRSGAFLRQLQGHGGPVNCLDVSDDFVISGSTDKTIKIWGLETGECLSTLDIKREVSCVRYLNDTVICGVDTVIEIWDISQAKCVSVIDVAAPVSCICVVNGVIVSGSTTGDVQLWNIETGKCGQILKHGDKLRSITITEDNTLITVSSDYVLKIWKG</sequence>
<evidence type="ECO:0000256" key="3">
    <source>
        <dbReference type="PROSITE-ProRule" id="PRU00221"/>
    </source>
</evidence>
<keyword evidence="1 3" id="KW-0853">WD repeat</keyword>
<dbReference type="PROSITE" id="PS50294">
    <property type="entry name" value="WD_REPEATS_REGION"/>
    <property type="match status" value="2"/>
</dbReference>
<dbReference type="Pfam" id="PF00400">
    <property type="entry name" value="WD40"/>
    <property type="match status" value="2"/>
</dbReference>
<dbReference type="InterPro" id="IPR001680">
    <property type="entry name" value="WD40_rpt"/>
</dbReference>
<dbReference type="InterPro" id="IPR020472">
    <property type="entry name" value="WD40_PAC1"/>
</dbReference>
<keyword evidence="2" id="KW-0677">Repeat</keyword>
<accession>A0A6B2LJB0</accession>
<dbReference type="PRINTS" id="PR00320">
    <property type="entry name" value="GPROTEINBRPT"/>
</dbReference>
<reference evidence="4" key="1">
    <citation type="journal article" date="2020" name="J. Eukaryot. Microbiol.">
        <title>De novo Sequencing, Assembly and Annotation of the Transcriptome for the Free-Living Testate Amoeba Arcella intermedia.</title>
        <authorList>
            <person name="Ribeiro G.M."/>
            <person name="Porfirio-Sousa A.L."/>
            <person name="Maurer-Alcala X.X."/>
            <person name="Katz L.A."/>
            <person name="Lahr D.J.G."/>
        </authorList>
    </citation>
    <scope>NUCLEOTIDE SEQUENCE</scope>
</reference>
<dbReference type="EMBL" id="GIBP01008095">
    <property type="protein sequence ID" value="NDV37064.1"/>
    <property type="molecule type" value="Transcribed_RNA"/>
</dbReference>
<evidence type="ECO:0000256" key="1">
    <source>
        <dbReference type="ARBA" id="ARBA00022574"/>
    </source>
</evidence>
<dbReference type="PANTHER" id="PTHR22847:SF745">
    <property type="entry name" value="F-BOX_WD REPEAT-CONTAINING PROTEIN 7"/>
    <property type="match status" value="1"/>
</dbReference>
<protein>
    <submittedName>
        <fullName evidence="4">Uncharacterized protein</fullName>
    </submittedName>
</protein>
<evidence type="ECO:0000256" key="2">
    <source>
        <dbReference type="ARBA" id="ARBA00022737"/>
    </source>
</evidence>
<proteinExistence type="predicted"/>
<feature type="repeat" description="WD" evidence="3">
    <location>
        <begin position="165"/>
        <end position="197"/>
    </location>
</feature>
<dbReference type="Gene3D" id="2.130.10.10">
    <property type="entry name" value="YVTN repeat-like/Quinoprotein amine dehydrogenase"/>
    <property type="match status" value="2"/>
</dbReference>
<dbReference type="SUPFAM" id="SSF50978">
    <property type="entry name" value="WD40 repeat-like"/>
    <property type="match status" value="1"/>
</dbReference>
<feature type="repeat" description="WD" evidence="3">
    <location>
        <begin position="49"/>
        <end position="88"/>
    </location>
</feature>
<dbReference type="InterPro" id="IPR015943">
    <property type="entry name" value="WD40/YVTN_repeat-like_dom_sf"/>
</dbReference>
<dbReference type="PANTHER" id="PTHR22847">
    <property type="entry name" value="WD40 REPEAT PROTEIN"/>
    <property type="match status" value="1"/>
</dbReference>
<dbReference type="SMART" id="SM00320">
    <property type="entry name" value="WD40"/>
    <property type="match status" value="5"/>
</dbReference>